<protein>
    <submittedName>
        <fullName evidence="3">Uncharacterized protein</fullName>
    </submittedName>
</protein>
<accession>A0ABM4J5G6</accession>
<proteinExistence type="predicted"/>
<gene>
    <name evidence="3" type="primary">LOC139039084</name>
</gene>
<feature type="transmembrane region" description="Helical" evidence="1">
    <location>
        <begin position="12"/>
        <end position="33"/>
    </location>
</feature>
<keyword evidence="1" id="KW-0472">Membrane</keyword>
<keyword evidence="1" id="KW-0812">Transmembrane</keyword>
<evidence type="ECO:0000256" key="1">
    <source>
        <dbReference type="SAM" id="Phobius"/>
    </source>
</evidence>
<name>A0ABM4J5G6_ODOVR</name>
<evidence type="ECO:0000313" key="3">
    <source>
        <dbReference type="RefSeq" id="XP_070335311.1"/>
    </source>
</evidence>
<keyword evidence="1" id="KW-1133">Transmembrane helix</keyword>
<keyword evidence="2" id="KW-1185">Reference proteome</keyword>
<organism evidence="2 3">
    <name type="scientific">Odocoileus virginianus</name>
    <name type="common">White-tailed deer</name>
    <dbReference type="NCBI Taxonomy" id="9874"/>
    <lineage>
        <taxon>Eukaryota</taxon>
        <taxon>Metazoa</taxon>
        <taxon>Chordata</taxon>
        <taxon>Craniata</taxon>
        <taxon>Vertebrata</taxon>
        <taxon>Euteleostomi</taxon>
        <taxon>Mammalia</taxon>
        <taxon>Eutheria</taxon>
        <taxon>Laurasiatheria</taxon>
        <taxon>Artiodactyla</taxon>
        <taxon>Ruminantia</taxon>
        <taxon>Pecora</taxon>
        <taxon>Cervidae</taxon>
        <taxon>Odocoileinae</taxon>
        <taxon>Odocoileus</taxon>
    </lineage>
</organism>
<sequence length="107" mass="11400">MAGLAALAGPVFPTRLLLFLISTVSAVFCGHLVKDELSRFLVRADGLLPNPFLPGVHLEDRLEPHSRAVASASPCCLPMWLVLPSDQEMGSRPPLGCGYCGPCVNSQ</sequence>
<reference evidence="2" key="1">
    <citation type="journal article" date="2022" name="J. Hered.">
        <title>A De Novo Chromosome-Level Genome Assembly of the White-Tailed Deer, Odocoileus Virginianus.</title>
        <authorList>
            <person name="London E.W."/>
            <person name="Roca A.L."/>
            <person name="Novakofski J.E."/>
            <person name="Mateus-Pinilla N.E."/>
        </authorList>
    </citation>
    <scope>NUCLEOTIDE SEQUENCE [LARGE SCALE GENOMIC DNA]</scope>
</reference>
<evidence type="ECO:0000313" key="2">
    <source>
        <dbReference type="Proteomes" id="UP001652640"/>
    </source>
</evidence>
<dbReference type="RefSeq" id="XP_070335311.1">
    <property type="nucleotide sequence ID" value="XM_070479210.1"/>
</dbReference>
<reference evidence="3" key="2">
    <citation type="submission" date="2025-08" db="UniProtKB">
        <authorList>
            <consortium name="RefSeq"/>
        </authorList>
    </citation>
    <scope>IDENTIFICATION</scope>
    <source>
        <tissue evidence="3">Tongue muscle</tissue>
    </source>
</reference>
<dbReference type="Proteomes" id="UP001652640">
    <property type="component" value="Chromosome 17"/>
</dbReference>
<dbReference type="GeneID" id="139039084"/>